<sequence length="650" mass="69817">MPNLKAFEDIIATSKGTANQFVATKDGGLAFKGNAGRLATYVSSSYQDVDKDMLRSFKTALTDAYGPEVAELAWKKAGLDVRLRDGLPLSVKEANAAIEAAKASVKILAEHAEYGKQYRSLEEEARSWDPKPQASKVEGAGFRLIKQDQGEFRIHHWNAKNNPESVSDKSKAAELDELVHKEVAAIKAQRQKDLSEGRKVEPMSERLIYLQAKLNLTERMVSEACQPENLKEGGPKANIFLGPDMFFSPSSGPAVKGFACKKTTGGACTEEEMKRITEGLRRISDRHPEVTLMPGTIVWSKPSPTVPVIDGLPRPADMAFNNAPVFNKGELVHITYKMTDGGDASWAATGINGPGGSFSTAPSAGNQYKARLQVFLGNDLMNGAIGVEGMEKVQPILDAMGTQAGQRSPGREWENGLRSGGADARSPYNTVFVVEGKVMALEICRDHTNGQAKKDFTRLKNSDDAVSRLAKSQPDGGANLHVLLSASNMMTPSNTICCTGGIAAQNDVSGGCSTSFLIQKRISQDMAQPKPGSKQQVFHYQHDEAQRKAMAPEAPRVGLSDVGVKRDDPVKLEPSLLTPPDPGIPRSSVRDVMRESASSGAKVKVGVVESTTEQTTLTTGTKTVRSESGLDKPKVGVSSNTNTVSVGTSL</sequence>
<organism evidence="2 3">
    <name type="scientific">Roseimicrobium gellanilyticum</name>
    <dbReference type="NCBI Taxonomy" id="748857"/>
    <lineage>
        <taxon>Bacteria</taxon>
        <taxon>Pseudomonadati</taxon>
        <taxon>Verrucomicrobiota</taxon>
        <taxon>Verrucomicrobiia</taxon>
        <taxon>Verrucomicrobiales</taxon>
        <taxon>Verrucomicrobiaceae</taxon>
        <taxon>Roseimicrobium</taxon>
    </lineage>
</organism>
<feature type="compositionally biased region" description="Basic and acidic residues" evidence="1">
    <location>
        <begin position="624"/>
        <end position="634"/>
    </location>
</feature>
<evidence type="ECO:0000256" key="1">
    <source>
        <dbReference type="SAM" id="MobiDB-lite"/>
    </source>
</evidence>
<protein>
    <submittedName>
        <fullName evidence="2">Uncharacterized protein</fullName>
    </submittedName>
</protein>
<dbReference type="Proteomes" id="UP000253426">
    <property type="component" value="Unassembled WGS sequence"/>
</dbReference>
<evidence type="ECO:0000313" key="2">
    <source>
        <dbReference type="EMBL" id="RBP37642.1"/>
    </source>
</evidence>
<dbReference type="AlphaFoldDB" id="A0A366H812"/>
<feature type="region of interest" description="Disordered" evidence="1">
    <location>
        <begin position="614"/>
        <end position="650"/>
    </location>
</feature>
<name>A0A366H812_9BACT</name>
<reference evidence="2 3" key="1">
    <citation type="submission" date="2018-06" db="EMBL/GenBank/DDBJ databases">
        <title>Genomic Encyclopedia of Type Strains, Phase IV (KMG-IV): sequencing the most valuable type-strain genomes for metagenomic binning, comparative biology and taxonomic classification.</title>
        <authorList>
            <person name="Goeker M."/>
        </authorList>
    </citation>
    <scope>NUCLEOTIDE SEQUENCE [LARGE SCALE GENOMIC DNA]</scope>
    <source>
        <strain evidence="2 3">DSM 25532</strain>
    </source>
</reference>
<feature type="compositionally biased region" description="Low complexity" evidence="1">
    <location>
        <begin position="614"/>
        <end position="623"/>
    </location>
</feature>
<dbReference type="RefSeq" id="WP_113961345.1">
    <property type="nucleotide sequence ID" value="NZ_QNRR01000013.1"/>
</dbReference>
<comment type="caution">
    <text evidence="2">The sequence shown here is derived from an EMBL/GenBank/DDBJ whole genome shotgun (WGS) entry which is preliminary data.</text>
</comment>
<accession>A0A366H812</accession>
<gene>
    <name evidence="2" type="ORF">DES53_11324</name>
</gene>
<proteinExistence type="predicted"/>
<evidence type="ECO:0000313" key="3">
    <source>
        <dbReference type="Proteomes" id="UP000253426"/>
    </source>
</evidence>
<keyword evidence="3" id="KW-1185">Reference proteome</keyword>
<dbReference type="EMBL" id="QNRR01000013">
    <property type="protein sequence ID" value="RBP37642.1"/>
    <property type="molecule type" value="Genomic_DNA"/>
</dbReference>
<feature type="compositionally biased region" description="Low complexity" evidence="1">
    <location>
        <begin position="635"/>
        <end position="650"/>
    </location>
</feature>